<feature type="region of interest" description="Disordered" evidence="12">
    <location>
        <begin position="70"/>
        <end position="95"/>
    </location>
</feature>
<evidence type="ECO:0000256" key="5">
    <source>
        <dbReference type="ARBA" id="ARBA00022454"/>
    </source>
</evidence>
<dbReference type="EMBL" id="RCHS01003521">
    <property type="protein sequence ID" value="RMX41179.1"/>
    <property type="molecule type" value="Genomic_DNA"/>
</dbReference>
<evidence type="ECO:0000256" key="3">
    <source>
        <dbReference type="ARBA" id="ARBA00006120"/>
    </source>
</evidence>
<organism evidence="14 15">
    <name type="scientific">Pocillopora damicornis</name>
    <name type="common">Cauliflower coral</name>
    <name type="synonym">Millepora damicornis</name>
    <dbReference type="NCBI Taxonomy" id="46731"/>
    <lineage>
        <taxon>Eukaryota</taxon>
        <taxon>Metazoa</taxon>
        <taxon>Cnidaria</taxon>
        <taxon>Anthozoa</taxon>
        <taxon>Hexacorallia</taxon>
        <taxon>Scleractinia</taxon>
        <taxon>Astrocoeniina</taxon>
        <taxon>Pocilloporidae</taxon>
        <taxon>Pocillopora</taxon>
    </lineage>
</organism>
<evidence type="ECO:0000256" key="2">
    <source>
        <dbReference type="ARBA" id="ARBA00004286"/>
    </source>
</evidence>
<evidence type="ECO:0000259" key="13">
    <source>
        <dbReference type="PROSITE" id="PS50102"/>
    </source>
</evidence>
<dbReference type="AlphaFoldDB" id="A0A3M6TIN8"/>
<dbReference type="SMART" id="SM00360">
    <property type="entry name" value="RRM"/>
    <property type="match status" value="1"/>
</dbReference>
<dbReference type="GO" id="GO:0005694">
    <property type="term" value="C:chromosome"/>
    <property type="evidence" value="ECO:0007669"/>
    <property type="project" value="UniProtKB-SubCell"/>
</dbReference>
<gene>
    <name evidence="14" type="ORF">pdam_00019197</name>
</gene>
<evidence type="ECO:0000256" key="9">
    <source>
        <dbReference type="ARBA" id="ARBA00023163"/>
    </source>
</evidence>
<keyword evidence="6" id="KW-0678">Repressor</keyword>
<comment type="subcellular location">
    <subcellularLocation>
        <location evidence="2">Chromosome</location>
    </subcellularLocation>
    <subcellularLocation>
        <location evidence="1">Nucleus</location>
    </subcellularLocation>
</comment>
<keyword evidence="7 11" id="KW-0694">RNA-binding</keyword>
<dbReference type="SUPFAM" id="SSF54928">
    <property type="entry name" value="RNA-binding domain, RBD"/>
    <property type="match status" value="1"/>
</dbReference>
<dbReference type="Gene3D" id="3.30.70.330">
    <property type="match status" value="1"/>
</dbReference>
<dbReference type="PANTHER" id="PTHR17250">
    <property type="entry name" value="NEGATIVE ELONGATION FACTOR E"/>
    <property type="match status" value="1"/>
</dbReference>
<protein>
    <recommendedName>
        <fullName evidence="4">Negative elongation factor E</fullName>
    </recommendedName>
</protein>
<evidence type="ECO:0000256" key="12">
    <source>
        <dbReference type="SAM" id="MobiDB-lite"/>
    </source>
</evidence>
<dbReference type="InterPro" id="IPR000504">
    <property type="entry name" value="RRM_dom"/>
</dbReference>
<feature type="compositionally biased region" description="Basic and acidic residues" evidence="12">
    <location>
        <begin position="198"/>
        <end position="209"/>
    </location>
</feature>
<dbReference type="GO" id="GO:0003723">
    <property type="term" value="F:RNA binding"/>
    <property type="evidence" value="ECO:0007669"/>
    <property type="project" value="UniProtKB-UniRule"/>
</dbReference>
<dbReference type="GO" id="GO:0032021">
    <property type="term" value="C:NELF complex"/>
    <property type="evidence" value="ECO:0007669"/>
    <property type="project" value="InterPro"/>
</dbReference>
<dbReference type="PANTHER" id="PTHR17250:SF0">
    <property type="entry name" value="NEGATIVE ELONGATION FACTOR E"/>
    <property type="match status" value="1"/>
</dbReference>
<dbReference type="GO" id="GO:0034244">
    <property type="term" value="P:negative regulation of transcription elongation by RNA polymerase II"/>
    <property type="evidence" value="ECO:0007669"/>
    <property type="project" value="TreeGrafter"/>
</dbReference>
<dbReference type="Pfam" id="PF00076">
    <property type="entry name" value="RRM_1"/>
    <property type="match status" value="1"/>
</dbReference>
<evidence type="ECO:0000256" key="8">
    <source>
        <dbReference type="ARBA" id="ARBA00023015"/>
    </source>
</evidence>
<evidence type="ECO:0000256" key="10">
    <source>
        <dbReference type="ARBA" id="ARBA00023242"/>
    </source>
</evidence>
<feature type="region of interest" description="Disordered" evidence="12">
    <location>
        <begin position="167"/>
        <end position="209"/>
    </location>
</feature>
<evidence type="ECO:0000256" key="1">
    <source>
        <dbReference type="ARBA" id="ARBA00004123"/>
    </source>
</evidence>
<evidence type="ECO:0000256" key="7">
    <source>
        <dbReference type="ARBA" id="ARBA00022884"/>
    </source>
</evidence>
<dbReference type="InterPro" id="IPR035979">
    <property type="entry name" value="RBD_domain_sf"/>
</dbReference>
<evidence type="ECO:0000256" key="6">
    <source>
        <dbReference type="ARBA" id="ARBA00022491"/>
    </source>
</evidence>
<proteinExistence type="inferred from homology"/>
<keyword evidence="15" id="KW-1185">Reference proteome</keyword>
<sequence length="209" mass="23592">MGLPNLTAEEEYLLRKKRHCKSLKKKSKIPAVSSRVRSVDFLQQPASNRNEQQARAEAIRNLYHESFIPSSTSQNKRFSGGQGSGRRSWSDDQSRKGNTIYVNGYGLTEKILQEEFTKFGKVQHVNFEREKSQGFVTLDSCEAAEKAVDEMNGMMVSGVHIKVAFSRRQPNMGDTQGYRRPGLGSRDSRGHSSGLQSREAREIVSYDDL</sequence>
<dbReference type="STRING" id="46731.A0A3M6TIN8"/>
<dbReference type="InterPro" id="IPR012677">
    <property type="entry name" value="Nucleotide-bd_a/b_plait_sf"/>
</dbReference>
<keyword evidence="5" id="KW-0158">Chromosome</keyword>
<keyword evidence="10" id="KW-0539">Nucleus</keyword>
<comment type="similarity">
    <text evidence="3">Belongs to the RRM NELF-E family.</text>
</comment>
<keyword evidence="8" id="KW-0805">Transcription regulation</keyword>
<keyword evidence="9" id="KW-0804">Transcription</keyword>
<name>A0A3M6TIN8_POCDA</name>
<dbReference type="OrthoDB" id="378874at2759"/>
<evidence type="ECO:0000256" key="4">
    <source>
        <dbReference type="ARBA" id="ARBA00014464"/>
    </source>
</evidence>
<dbReference type="Proteomes" id="UP000275408">
    <property type="component" value="Unassembled WGS sequence"/>
</dbReference>
<evidence type="ECO:0000313" key="15">
    <source>
        <dbReference type="Proteomes" id="UP000275408"/>
    </source>
</evidence>
<feature type="domain" description="RRM" evidence="13">
    <location>
        <begin position="98"/>
        <end position="168"/>
    </location>
</feature>
<accession>A0A3M6TIN8</accession>
<comment type="caution">
    <text evidence="14">The sequence shown here is derived from an EMBL/GenBank/DDBJ whole genome shotgun (WGS) entry which is preliminary data.</text>
</comment>
<dbReference type="PROSITE" id="PS50102">
    <property type="entry name" value="RRM"/>
    <property type="match status" value="1"/>
</dbReference>
<evidence type="ECO:0000313" key="14">
    <source>
        <dbReference type="EMBL" id="RMX41179.1"/>
    </source>
</evidence>
<evidence type="ECO:0000256" key="11">
    <source>
        <dbReference type="PROSITE-ProRule" id="PRU00176"/>
    </source>
</evidence>
<reference evidence="14 15" key="1">
    <citation type="journal article" date="2018" name="Sci. Rep.">
        <title>Comparative analysis of the Pocillopora damicornis genome highlights role of immune system in coral evolution.</title>
        <authorList>
            <person name="Cunning R."/>
            <person name="Bay R.A."/>
            <person name="Gillette P."/>
            <person name="Baker A.C."/>
            <person name="Traylor-Knowles N."/>
        </authorList>
    </citation>
    <scope>NUCLEOTIDE SEQUENCE [LARGE SCALE GENOMIC DNA]</scope>
    <source>
        <strain evidence="14">RSMAS</strain>
        <tissue evidence="14">Whole animal</tissue>
    </source>
</reference>
<dbReference type="InterPro" id="IPR033102">
    <property type="entry name" value="NELFE"/>
</dbReference>